<dbReference type="GO" id="GO:0030246">
    <property type="term" value="F:carbohydrate binding"/>
    <property type="evidence" value="ECO:0007669"/>
    <property type="project" value="InterPro"/>
</dbReference>
<gene>
    <name evidence="2" type="ORF">METZ01_LOCUS171175</name>
</gene>
<dbReference type="InterPro" id="IPR012910">
    <property type="entry name" value="Plug_dom"/>
</dbReference>
<dbReference type="AlphaFoldDB" id="A0A382BXU3"/>
<reference evidence="2" key="1">
    <citation type="submission" date="2018-05" db="EMBL/GenBank/DDBJ databases">
        <authorList>
            <person name="Lanie J.A."/>
            <person name="Ng W.-L."/>
            <person name="Kazmierczak K.M."/>
            <person name="Andrzejewski T.M."/>
            <person name="Davidsen T.M."/>
            <person name="Wayne K.J."/>
            <person name="Tettelin H."/>
            <person name="Glass J.I."/>
            <person name="Rusch D."/>
            <person name="Podicherti R."/>
            <person name="Tsui H.-C.T."/>
            <person name="Winkler M.E."/>
        </authorList>
    </citation>
    <scope>NUCLEOTIDE SEQUENCE</scope>
</reference>
<evidence type="ECO:0000259" key="1">
    <source>
        <dbReference type="Pfam" id="PF07715"/>
    </source>
</evidence>
<sequence length="387" mass="43018">MIVSSLWAGTEGTIRGAVRNVEGEPLIGAQVYIEELGIGAVADMNGNYILINVPVGSYDVRATMLSYGTQVVSVNVIMDATQWMNFALDVEAIKGDVIRVSAEGSLVEKGATSKKVSMGKEAIEALPIRDVSELYSLQSGVVKVEGGMRGGIPDHEEKGLEEVHVRGGRSGEIAYLIDGMYIRNPIYGGIGNGTRLNLFAVREFDWQPGGFNAEYGDAMSAVSNMHTATGGDEFSYKFKYETSMLGAAMGSHYDELRGYNDYNLGFGGSVPLLNKLKYWVSGQYTSYENYRVLQFDSTAYIHGDPSNEINKKNMVQPWDDEVGFRGFGFDKTYDIFGKLAYKPTVKLRFNLSYWSVAAHRKIFSTRFLYWDEGQNEIFRDTERIAFE</sequence>
<dbReference type="Pfam" id="PF13715">
    <property type="entry name" value="CarbopepD_reg_2"/>
    <property type="match status" value="1"/>
</dbReference>
<name>A0A382BXU3_9ZZZZ</name>
<dbReference type="Gene3D" id="2.60.40.1120">
    <property type="entry name" value="Carboxypeptidase-like, regulatory domain"/>
    <property type="match status" value="1"/>
</dbReference>
<evidence type="ECO:0000313" key="2">
    <source>
        <dbReference type="EMBL" id="SVB18321.1"/>
    </source>
</evidence>
<dbReference type="Pfam" id="PF07715">
    <property type="entry name" value="Plug"/>
    <property type="match status" value="1"/>
</dbReference>
<feature type="domain" description="TonB-dependent receptor plug" evidence="1">
    <location>
        <begin position="117"/>
        <end position="219"/>
    </location>
</feature>
<dbReference type="InterPro" id="IPR013784">
    <property type="entry name" value="Carb-bd-like_fold"/>
</dbReference>
<proteinExistence type="predicted"/>
<dbReference type="SUPFAM" id="SSF49452">
    <property type="entry name" value="Starch-binding domain-like"/>
    <property type="match status" value="1"/>
</dbReference>
<feature type="non-terminal residue" evidence="2">
    <location>
        <position position="387"/>
    </location>
</feature>
<organism evidence="2">
    <name type="scientific">marine metagenome</name>
    <dbReference type="NCBI Taxonomy" id="408172"/>
    <lineage>
        <taxon>unclassified sequences</taxon>
        <taxon>metagenomes</taxon>
        <taxon>ecological metagenomes</taxon>
    </lineage>
</organism>
<dbReference type="Gene3D" id="2.170.130.10">
    <property type="entry name" value="TonB-dependent receptor, plug domain"/>
    <property type="match status" value="1"/>
</dbReference>
<dbReference type="SUPFAM" id="SSF56935">
    <property type="entry name" value="Porins"/>
    <property type="match status" value="1"/>
</dbReference>
<accession>A0A382BXU3</accession>
<protein>
    <recommendedName>
        <fullName evidence="1">TonB-dependent receptor plug domain-containing protein</fullName>
    </recommendedName>
</protein>
<dbReference type="InterPro" id="IPR037066">
    <property type="entry name" value="Plug_dom_sf"/>
</dbReference>
<dbReference type="EMBL" id="UINC01031764">
    <property type="protein sequence ID" value="SVB18321.1"/>
    <property type="molecule type" value="Genomic_DNA"/>
</dbReference>